<keyword evidence="4" id="KW-1185">Reference proteome</keyword>
<dbReference type="EMBL" id="SDMP01000007">
    <property type="protein sequence ID" value="RYR46892.1"/>
    <property type="molecule type" value="Genomic_DNA"/>
</dbReference>
<dbReference type="Pfam" id="PF13812">
    <property type="entry name" value="PPR_3"/>
    <property type="match status" value="1"/>
</dbReference>
<gene>
    <name evidence="3" type="ORF">Ahy_A07g032755</name>
</gene>
<sequence>MDKALRFLHKMELVDIKPNVVTYNYSIKGYCDLNQVEDTLELIVECHPRDVPLTSPDVVTCTAIVDGFRRMGKTDEAKNMQQNIFDEAAKLITKMLGKGWDPTPVTYRTFIHHYYKWKVLGTASKLDANTCHVLIESYLTKGLSLSANRVASRMFNRNLVPDLKLCQKVSKKLMSDRKFVDADNLRLQLVKLGI</sequence>
<dbReference type="PANTHER" id="PTHR47941">
    <property type="entry name" value="PENTATRICOPEPTIDE REPEAT-CONTAINING PROTEIN 3, MITOCHONDRIAL"/>
    <property type="match status" value="1"/>
</dbReference>
<evidence type="ECO:0000256" key="2">
    <source>
        <dbReference type="ARBA" id="ARBA00022737"/>
    </source>
</evidence>
<keyword evidence="2" id="KW-0677">Repeat</keyword>
<dbReference type="Pfam" id="PF01535">
    <property type="entry name" value="PPR"/>
    <property type="match status" value="1"/>
</dbReference>
<dbReference type="Gene3D" id="1.25.40.10">
    <property type="entry name" value="Tetratricopeptide repeat domain"/>
    <property type="match status" value="1"/>
</dbReference>
<evidence type="ECO:0000313" key="3">
    <source>
        <dbReference type="EMBL" id="RYR46892.1"/>
    </source>
</evidence>
<comment type="caution">
    <text evidence="3">The sequence shown here is derived from an EMBL/GenBank/DDBJ whole genome shotgun (WGS) entry which is preliminary data.</text>
</comment>
<dbReference type="InterPro" id="IPR011990">
    <property type="entry name" value="TPR-like_helical_dom_sf"/>
</dbReference>
<proteinExistence type="inferred from homology"/>
<protein>
    <recommendedName>
        <fullName evidence="5">Pentatricopeptide repeat-containing protein</fullName>
    </recommendedName>
</protein>
<dbReference type="InterPro" id="IPR002885">
    <property type="entry name" value="PPR_rpt"/>
</dbReference>
<evidence type="ECO:0000256" key="1">
    <source>
        <dbReference type="ARBA" id="ARBA00007626"/>
    </source>
</evidence>
<dbReference type="STRING" id="3818.A0A445C7I0"/>
<name>A0A445C7I0_ARAHY</name>
<dbReference type="Proteomes" id="UP000289738">
    <property type="component" value="Chromosome A07"/>
</dbReference>
<dbReference type="AlphaFoldDB" id="A0A445C7I0"/>
<reference evidence="3 4" key="1">
    <citation type="submission" date="2019-01" db="EMBL/GenBank/DDBJ databases">
        <title>Sequencing of cultivated peanut Arachis hypogaea provides insights into genome evolution and oil improvement.</title>
        <authorList>
            <person name="Chen X."/>
        </authorList>
    </citation>
    <scope>NUCLEOTIDE SEQUENCE [LARGE SCALE GENOMIC DNA]</scope>
    <source>
        <strain evidence="4">cv. Fuhuasheng</strain>
        <tissue evidence="3">Leaves</tissue>
    </source>
</reference>
<accession>A0A445C7I0</accession>
<organism evidence="3 4">
    <name type="scientific">Arachis hypogaea</name>
    <name type="common">Peanut</name>
    <dbReference type="NCBI Taxonomy" id="3818"/>
    <lineage>
        <taxon>Eukaryota</taxon>
        <taxon>Viridiplantae</taxon>
        <taxon>Streptophyta</taxon>
        <taxon>Embryophyta</taxon>
        <taxon>Tracheophyta</taxon>
        <taxon>Spermatophyta</taxon>
        <taxon>Magnoliopsida</taxon>
        <taxon>eudicotyledons</taxon>
        <taxon>Gunneridae</taxon>
        <taxon>Pentapetalae</taxon>
        <taxon>rosids</taxon>
        <taxon>fabids</taxon>
        <taxon>Fabales</taxon>
        <taxon>Fabaceae</taxon>
        <taxon>Papilionoideae</taxon>
        <taxon>50 kb inversion clade</taxon>
        <taxon>dalbergioids sensu lato</taxon>
        <taxon>Dalbergieae</taxon>
        <taxon>Pterocarpus clade</taxon>
        <taxon>Arachis</taxon>
    </lineage>
</organism>
<evidence type="ECO:0000313" key="4">
    <source>
        <dbReference type="Proteomes" id="UP000289738"/>
    </source>
</evidence>
<comment type="similarity">
    <text evidence="1">Belongs to the PPR family. P subfamily.</text>
</comment>
<evidence type="ECO:0008006" key="5">
    <source>
        <dbReference type="Google" id="ProtNLM"/>
    </source>
</evidence>